<feature type="region of interest" description="Disordered" evidence="1">
    <location>
        <begin position="33"/>
        <end position="98"/>
    </location>
</feature>
<dbReference type="RefSeq" id="XP_036628021.1">
    <property type="nucleotide sequence ID" value="XM_036780638.1"/>
</dbReference>
<gene>
    <name evidence="2" type="ORF">PC9H_011153</name>
</gene>
<dbReference type="GeneID" id="59380971"/>
<evidence type="ECO:0000313" key="2">
    <source>
        <dbReference type="EMBL" id="KAF7422989.1"/>
    </source>
</evidence>
<evidence type="ECO:0000313" key="3">
    <source>
        <dbReference type="Proteomes" id="UP000623687"/>
    </source>
</evidence>
<proteinExistence type="predicted"/>
<accession>A0A8H6ZNG3</accession>
<organism evidence="2 3">
    <name type="scientific">Pleurotus ostreatus</name>
    <name type="common">Oyster mushroom</name>
    <name type="synonym">White-rot fungus</name>
    <dbReference type="NCBI Taxonomy" id="5322"/>
    <lineage>
        <taxon>Eukaryota</taxon>
        <taxon>Fungi</taxon>
        <taxon>Dikarya</taxon>
        <taxon>Basidiomycota</taxon>
        <taxon>Agaricomycotina</taxon>
        <taxon>Agaricomycetes</taxon>
        <taxon>Agaricomycetidae</taxon>
        <taxon>Agaricales</taxon>
        <taxon>Pleurotineae</taxon>
        <taxon>Pleurotaceae</taxon>
        <taxon>Pleurotus</taxon>
    </lineage>
</organism>
<name>A0A8H6ZNG3_PLEOS</name>
<evidence type="ECO:0000256" key="1">
    <source>
        <dbReference type="SAM" id="MobiDB-lite"/>
    </source>
</evidence>
<keyword evidence="3" id="KW-1185">Reference proteome</keyword>
<dbReference type="AlphaFoldDB" id="A0A8H6ZNG3"/>
<protein>
    <submittedName>
        <fullName evidence="2">Uncharacterized protein</fullName>
    </submittedName>
</protein>
<comment type="caution">
    <text evidence="2">The sequence shown here is derived from an EMBL/GenBank/DDBJ whole genome shotgun (WGS) entry which is preliminary data.</text>
</comment>
<sequence>MPLDGDGLGVALKRKIRDRGARITWEKFTEIIRDSSPRRSSPSSSAGVKDGESDGFDVPYEVAELISASPRGALRGEDTADRMLSSESSLSTDDCYRG</sequence>
<dbReference type="EMBL" id="JACETU010000008">
    <property type="protein sequence ID" value="KAF7422989.1"/>
    <property type="molecule type" value="Genomic_DNA"/>
</dbReference>
<dbReference type="VEuPathDB" id="FungiDB:PC9H_011153"/>
<dbReference type="Proteomes" id="UP000623687">
    <property type="component" value="Unassembled WGS sequence"/>
</dbReference>
<reference evidence="2" key="1">
    <citation type="submission" date="2019-07" db="EMBL/GenBank/DDBJ databases">
        <authorList>
            <person name="Palmer J.M."/>
        </authorList>
    </citation>
    <scope>NUCLEOTIDE SEQUENCE</scope>
    <source>
        <strain evidence="2">PC9</strain>
    </source>
</reference>